<dbReference type="Proteomes" id="UP000887565">
    <property type="component" value="Unplaced"/>
</dbReference>
<organism evidence="2 3">
    <name type="scientific">Romanomermis culicivorax</name>
    <name type="common">Nematode worm</name>
    <dbReference type="NCBI Taxonomy" id="13658"/>
    <lineage>
        <taxon>Eukaryota</taxon>
        <taxon>Metazoa</taxon>
        <taxon>Ecdysozoa</taxon>
        <taxon>Nematoda</taxon>
        <taxon>Enoplea</taxon>
        <taxon>Dorylaimia</taxon>
        <taxon>Mermithida</taxon>
        <taxon>Mermithoidea</taxon>
        <taxon>Mermithidae</taxon>
        <taxon>Romanomermis</taxon>
    </lineage>
</organism>
<reference evidence="3" key="1">
    <citation type="submission" date="2022-11" db="UniProtKB">
        <authorList>
            <consortium name="WormBaseParasite"/>
        </authorList>
    </citation>
    <scope>IDENTIFICATION</scope>
</reference>
<dbReference type="WBParaSite" id="nRc.2.0.1.t03620-RA">
    <property type="protein sequence ID" value="nRc.2.0.1.t03620-RA"/>
    <property type="gene ID" value="nRc.2.0.1.g03620"/>
</dbReference>
<evidence type="ECO:0000313" key="2">
    <source>
        <dbReference type="Proteomes" id="UP000887565"/>
    </source>
</evidence>
<keyword evidence="2" id="KW-1185">Reference proteome</keyword>
<name>A0A915HQ75_ROMCU</name>
<protein>
    <submittedName>
        <fullName evidence="3">Uncharacterized protein</fullName>
    </submittedName>
</protein>
<sequence length="66" mass="7385">VEAALLAEPENPSLLKLKQDLDEIIAITVELLLPSSSINDDEDDLNTPEVSNFTFEDDDSLAKKWR</sequence>
<evidence type="ECO:0000313" key="3">
    <source>
        <dbReference type="WBParaSite" id="nRc.2.0.1.t03620-RA"/>
    </source>
</evidence>
<feature type="region of interest" description="Disordered" evidence="1">
    <location>
        <begin position="38"/>
        <end position="66"/>
    </location>
</feature>
<dbReference type="AlphaFoldDB" id="A0A915HQ75"/>
<evidence type="ECO:0000256" key="1">
    <source>
        <dbReference type="SAM" id="MobiDB-lite"/>
    </source>
</evidence>
<proteinExistence type="predicted"/>
<accession>A0A915HQ75</accession>